<dbReference type="Proteomes" id="UP000058599">
    <property type="component" value="Chromosome"/>
</dbReference>
<keyword evidence="2" id="KW-0238">DNA-binding</keyword>
<gene>
    <name evidence="5" type="ORF">SGRAN_1857</name>
</gene>
<dbReference type="GO" id="GO:0005829">
    <property type="term" value="C:cytosol"/>
    <property type="evidence" value="ECO:0007669"/>
    <property type="project" value="TreeGrafter"/>
</dbReference>
<keyword evidence="3" id="KW-0804">Transcription</keyword>
<dbReference type="SMART" id="SM00530">
    <property type="entry name" value="HTH_XRE"/>
    <property type="match status" value="1"/>
</dbReference>
<dbReference type="RefSeq" id="WP_197717627.1">
    <property type="nucleotide sequence ID" value="NZ_CP012199.1"/>
</dbReference>
<dbReference type="Gene3D" id="1.10.260.40">
    <property type="entry name" value="lambda repressor-like DNA-binding domains"/>
    <property type="match status" value="1"/>
</dbReference>
<accession>A0AA86GJX2</accession>
<dbReference type="EMBL" id="CP012199">
    <property type="protein sequence ID" value="AMG74234.1"/>
    <property type="molecule type" value="Genomic_DNA"/>
</dbReference>
<dbReference type="KEGG" id="sgi:SGRAN_1857"/>
<dbReference type="InterPro" id="IPR050807">
    <property type="entry name" value="TransReg_Diox_bact_type"/>
</dbReference>
<dbReference type="AlphaFoldDB" id="A0AA86GJX2"/>
<evidence type="ECO:0000313" key="6">
    <source>
        <dbReference type="Proteomes" id="UP000058599"/>
    </source>
</evidence>
<dbReference type="CDD" id="cd00093">
    <property type="entry name" value="HTH_XRE"/>
    <property type="match status" value="1"/>
</dbReference>
<evidence type="ECO:0000313" key="5">
    <source>
        <dbReference type="EMBL" id="AMG74234.1"/>
    </source>
</evidence>
<dbReference type="GO" id="GO:0003677">
    <property type="term" value="F:DNA binding"/>
    <property type="evidence" value="ECO:0007669"/>
    <property type="project" value="UniProtKB-KW"/>
</dbReference>
<name>A0AA86GJX2_9SPHN</name>
<organism evidence="5 6">
    <name type="scientific">Sphingopyxis granuli</name>
    <dbReference type="NCBI Taxonomy" id="267128"/>
    <lineage>
        <taxon>Bacteria</taxon>
        <taxon>Pseudomonadati</taxon>
        <taxon>Pseudomonadota</taxon>
        <taxon>Alphaproteobacteria</taxon>
        <taxon>Sphingomonadales</taxon>
        <taxon>Sphingomonadaceae</taxon>
        <taxon>Sphingopyxis</taxon>
    </lineage>
</organism>
<keyword evidence="1" id="KW-0805">Transcription regulation</keyword>
<reference evidence="5 6" key="1">
    <citation type="journal article" date="2016" name="BMC Genomics">
        <title>Genomic analysis of the nitrate-respiring Sphingopyxis granuli (formerly Sphingomonas macrogoltabida) strain TFA.</title>
        <authorList>
            <person name="Garcia-Romero I."/>
            <person name="Perez-Pulido A.J."/>
            <person name="Gonzalez-Flores Y.E."/>
            <person name="Reyes-Ramirez F."/>
            <person name="Santero E."/>
            <person name="Floriano B."/>
        </authorList>
    </citation>
    <scope>NUCLEOTIDE SEQUENCE [LARGE SCALE GENOMIC DNA]</scope>
    <source>
        <strain evidence="5 6">TFA</strain>
    </source>
</reference>
<keyword evidence="6" id="KW-1185">Reference proteome</keyword>
<feature type="domain" description="HTH cro/C1-type" evidence="4">
    <location>
        <begin position="18"/>
        <end position="72"/>
    </location>
</feature>
<evidence type="ECO:0000256" key="1">
    <source>
        <dbReference type="ARBA" id="ARBA00023015"/>
    </source>
</evidence>
<dbReference type="PANTHER" id="PTHR46797:SF23">
    <property type="entry name" value="HTH-TYPE TRANSCRIPTIONAL REGULATOR SUTR"/>
    <property type="match status" value="1"/>
</dbReference>
<dbReference type="InterPro" id="IPR001387">
    <property type="entry name" value="Cro/C1-type_HTH"/>
</dbReference>
<dbReference type="PROSITE" id="PS50943">
    <property type="entry name" value="HTH_CROC1"/>
    <property type="match status" value="1"/>
</dbReference>
<dbReference type="InterPro" id="IPR010982">
    <property type="entry name" value="Lambda_DNA-bd_dom_sf"/>
</dbReference>
<protein>
    <submittedName>
        <fullName evidence="5">Helix-turn-helix domain protein</fullName>
    </submittedName>
</protein>
<evidence type="ECO:0000256" key="2">
    <source>
        <dbReference type="ARBA" id="ARBA00023125"/>
    </source>
</evidence>
<dbReference type="Pfam" id="PF01381">
    <property type="entry name" value="HTH_3"/>
    <property type="match status" value="1"/>
</dbReference>
<dbReference type="GO" id="GO:0003700">
    <property type="term" value="F:DNA-binding transcription factor activity"/>
    <property type="evidence" value="ECO:0007669"/>
    <property type="project" value="TreeGrafter"/>
</dbReference>
<proteinExistence type="predicted"/>
<sequence length="80" mass="8819">MLVPLSPMDLKEVMARNLRRIRHAKKLTQEELADRASLSMRYVGAIERGDVSASVTVLGQIAEALEVDPAELLRQSTGTD</sequence>
<evidence type="ECO:0000259" key="4">
    <source>
        <dbReference type="PROSITE" id="PS50943"/>
    </source>
</evidence>
<evidence type="ECO:0000256" key="3">
    <source>
        <dbReference type="ARBA" id="ARBA00023163"/>
    </source>
</evidence>
<dbReference type="SUPFAM" id="SSF47413">
    <property type="entry name" value="lambda repressor-like DNA-binding domains"/>
    <property type="match status" value="1"/>
</dbReference>
<dbReference type="PANTHER" id="PTHR46797">
    <property type="entry name" value="HTH-TYPE TRANSCRIPTIONAL REGULATOR"/>
    <property type="match status" value="1"/>
</dbReference>